<dbReference type="RefSeq" id="WP_120757813.1">
    <property type="nucleotide sequence ID" value="NZ_JBFADQ010000046.1"/>
</dbReference>
<protein>
    <recommendedName>
        <fullName evidence="4">DUF3159 domain-containing protein</fullName>
    </recommendedName>
</protein>
<gene>
    <name evidence="2" type="ORF">D7231_25145</name>
</gene>
<keyword evidence="3" id="KW-1185">Reference proteome</keyword>
<dbReference type="OrthoDB" id="3781030at2"/>
<proteinExistence type="predicted"/>
<keyword evidence="1" id="KW-0472">Membrane</keyword>
<feature type="transmembrane region" description="Helical" evidence="1">
    <location>
        <begin position="77"/>
        <end position="95"/>
    </location>
</feature>
<accession>A0A3B0B131</accession>
<organism evidence="2 3">
    <name type="scientific">Streptomyces klenkii</name>
    <dbReference type="NCBI Taxonomy" id="1420899"/>
    <lineage>
        <taxon>Bacteria</taxon>
        <taxon>Bacillati</taxon>
        <taxon>Actinomycetota</taxon>
        <taxon>Actinomycetes</taxon>
        <taxon>Kitasatosporales</taxon>
        <taxon>Streptomycetaceae</taxon>
        <taxon>Streptomyces</taxon>
    </lineage>
</organism>
<evidence type="ECO:0008006" key="4">
    <source>
        <dbReference type="Google" id="ProtNLM"/>
    </source>
</evidence>
<dbReference type="AlphaFoldDB" id="A0A3B0B131"/>
<name>A0A3B0B131_9ACTN</name>
<evidence type="ECO:0000313" key="2">
    <source>
        <dbReference type="EMBL" id="RKN65577.1"/>
    </source>
</evidence>
<dbReference type="Proteomes" id="UP000270343">
    <property type="component" value="Unassembled WGS sequence"/>
</dbReference>
<keyword evidence="1" id="KW-1133">Transmembrane helix</keyword>
<feature type="transmembrane region" description="Helical" evidence="1">
    <location>
        <begin position="107"/>
        <end position="123"/>
    </location>
</feature>
<reference evidence="2 3" key="1">
    <citation type="journal article" date="2015" name="Antonie Van Leeuwenhoek">
        <title>Streptomyces klenkii sp. nov., isolated from deep marine sediment.</title>
        <authorList>
            <person name="Veyisoglu A."/>
            <person name="Sahin N."/>
        </authorList>
    </citation>
    <scope>NUCLEOTIDE SEQUENCE [LARGE SCALE GENOMIC DNA]</scope>
    <source>
        <strain evidence="2 3">KCTC 29202</strain>
    </source>
</reference>
<evidence type="ECO:0000256" key="1">
    <source>
        <dbReference type="SAM" id="Phobius"/>
    </source>
</evidence>
<dbReference type="EMBL" id="RBAM01000011">
    <property type="protein sequence ID" value="RKN65577.1"/>
    <property type="molecule type" value="Genomic_DNA"/>
</dbReference>
<evidence type="ECO:0000313" key="3">
    <source>
        <dbReference type="Proteomes" id="UP000270343"/>
    </source>
</evidence>
<dbReference type="NCBIfam" id="NF041646">
    <property type="entry name" value="VC0807_fam"/>
    <property type="match status" value="1"/>
</dbReference>
<sequence length="222" mass="24482">MTVPVQVKTAGRTERQKGASARGFPLLQLVFDVILPLGSYYGFRALGLSQWWCLTLGTLLGLPWIVHGIVKRRKVDVMGLFTLSIMAVATLLSLVTGDPRTLLVRDSWLTAVIGLWVLGTVPTRRPFMLAAMRNVFLAKGGEEEAAGWDSRWDTSPAFRRKIRFLTGVWGTVFTLDAGVRVACAATLPVDTVPTVNTVQWLVVLAGLMVFHKQYITRKGLKA</sequence>
<feature type="transmembrane region" description="Helical" evidence="1">
    <location>
        <begin position="49"/>
        <end position="70"/>
    </location>
</feature>
<comment type="caution">
    <text evidence="2">The sequence shown here is derived from an EMBL/GenBank/DDBJ whole genome shotgun (WGS) entry which is preliminary data.</text>
</comment>
<feature type="transmembrane region" description="Helical" evidence="1">
    <location>
        <begin position="24"/>
        <end position="43"/>
    </location>
</feature>
<keyword evidence="1" id="KW-0812">Transmembrane</keyword>